<dbReference type="AlphaFoldDB" id="A0AAD9SWD5"/>
<feature type="transmembrane region" description="Helical" evidence="6">
    <location>
        <begin position="835"/>
        <end position="852"/>
    </location>
</feature>
<dbReference type="Pfam" id="PF10337">
    <property type="entry name" value="ArAE_2_N"/>
    <property type="match status" value="1"/>
</dbReference>
<feature type="transmembrane region" description="Helical" evidence="6">
    <location>
        <begin position="206"/>
        <end position="225"/>
    </location>
</feature>
<feature type="compositionally biased region" description="Low complexity" evidence="5">
    <location>
        <begin position="77"/>
        <end position="88"/>
    </location>
</feature>
<evidence type="ECO:0000256" key="6">
    <source>
        <dbReference type="SAM" id="Phobius"/>
    </source>
</evidence>
<gene>
    <name evidence="9" type="ORF">QTJ16_005925</name>
</gene>
<evidence type="ECO:0000256" key="2">
    <source>
        <dbReference type="ARBA" id="ARBA00022692"/>
    </source>
</evidence>
<dbReference type="EMBL" id="JAUBYV010000009">
    <property type="protein sequence ID" value="KAK2624732.1"/>
    <property type="molecule type" value="Genomic_DNA"/>
</dbReference>
<dbReference type="Pfam" id="PF13515">
    <property type="entry name" value="FUSC_2"/>
    <property type="match status" value="1"/>
</dbReference>
<feature type="transmembrane region" description="Helical" evidence="6">
    <location>
        <begin position="251"/>
        <end position="271"/>
    </location>
</feature>
<dbReference type="Proteomes" id="UP001285354">
    <property type="component" value="Unassembled WGS sequence"/>
</dbReference>
<keyword evidence="10" id="KW-1185">Reference proteome</keyword>
<dbReference type="InterPro" id="IPR052430">
    <property type="entry name" value="IVT-Associated"/>
</dbReference>
<evidence type="ECO:0000256" key="4">
    <source>
        <dbReference type="ARBA" id="ARBA00023136"/>
    </source>
</evidence>
<dbReference type="InterPro" id="IPR049453">
    <property type="entry name" value="Memb_transporter_dom"/>
</dbReference>
<protein>
    <recommendedName>
        <fullName evidence="11">ER transporter 6TM N-terminal domain-containing protein</fullName>
    </recommendedName>
</protein>
<feature type="domain" description="Putative ER transporter 6TM N-terminal" evidence="7">
    <location>
        <begin position="203"/>
        <end position="273"/>
    </location>
</feature>
<dbReference type="InterPro" id="IPR023244">
    <property type="entry name" value="Brefeldin_A-sensitivity_4"/>
</dbReference>
<evidence type="ECO:0000256" key="3">
    <source>
        <dbReference type="ARBA" id="ARBA00022989"/>
    </source>
</evidence>
<comment type="caution">
    <text evidence="9">The sequence shown here is derived from an EMBL/GenBank/DDBJ whole genome shotgun (WGS) entry which is preliminary data.</text>
</comment>
<proteinExistence type="predicted"/>
<dbReference type="PANTHER" id="PTHR47804">
    <property type="entry name" value="60S RIBOSOMAL PROTEIN L19"/>
    <property type="match status" value="1"/>
</dbReference>
<name>A0AAD9SWD5_9HELO</name>
<feature type="compositionally biased region" description="Polar residues" evidence="5">
    <location>
        <begin position="101"/>
        <end position="110"/>
    </location>
</feature>
<evidence type="ECO:0000256" key="5">
    <source>
        <dbReference type="SAM" id="MobiDB-lite"/>
    </source>
</evidence>
<dbReference type="GO" id="GO:0016020">
    <property type="term" value="C:membrane"/>
    <property type="evidence" value="ECO:0007669"/>
    <property type="project" value="UniProtKB-SubCell"/>
</dbReference>
<dbReference type="PRINTS" id="PR02047">
    <property type="entry name" value="BREFELDNASP4"/>
</dbReference>
<organism evidence="9 10">
    <name type="scientific">Diplocarpon rosae</name>
    <dbReference type="NCBI Taxonomy" id="946125"/>
    <lineage>
        <taxon>Eukaryota</taxon>
        <taxon>Fungi</taxon>
        <taxon>Dikarya</taxon>
        <taxon>Ascomycota</taxon>
        <taxon>Pezizomycotina</taxon>
        <taxon>Leotiomycetes</taxon>
        <taxon>Helotiales</taxon>
        <taxon>Drepanopezizaceae</taxon>
        <taxon>Diplocarpon</taxon>
    </lineage>
</organism>
<feature type="region of interest" description="Disordered" evidence="5">
    <location>
        <begin position="1"/>
        <end position="110"/>
    </location>
</feature>
<feature type="transmembrane region" description="Helical" evidence="6">
    <location>
        <begin position="896"/>
        <end position="915"/>
    </location>
</feature>
<reference evidence="9" key="1">
    <citation type="submission" date="2023-06" db="EMBL/GenBank/DDBJ databases">
        <title>Draft genome of Marssonina rosae.</title>
        <authorList>
            <person name="Cheng Q."/>
        </authorList>
    </citation>
    <scope>NUCLEOTIDE SEQUENCE</scope>
    <source>
        <strain evidence="9">R4</strain>
    </source>
</reference>
<keyword evidence="4 6" id="KW-0472">Membrane</keyword>
<evidence type="ECO:0000259" key="8">
    <source>
        <dbReference type="Pfam" id="PF13515"/>
    </source>
</evidence>
<feature type="compositionally biased region" description="Polar residues" evidence="5">
    <location>
        <begin position="26"/>
        <end position="38"/>
    </location>
</feature>
<evidence type="ECO:0000256" key="1">
    <source>
        <dbReference type="ARBA" id="ARBA00004141"/>
    </source>
</evidence>
<keyword evidence="2 6" id="KW-0812">Transmembrane</keyword>
<evidence type="ECO:0000313" key="10">
    <source>
        <dbReference type="Proteomes" id="UP001285354"/>
    </source>
</evidence>
<sequence>MASSKHNGEDETPRLRFTAPSIGPRRQTSSLNTQSSASVPGLHRRQASYGSHHDGSTGLGKPGKQIRLEAPSGDPRSSASSIYMGSYSPRRSRGSHRSLAGSVSATPRASMSHSHLESLLHDLDLDLETYGVEEFRDGFFDASFLKPPTVNHEDLMRDAEYTLPAAFKKPNPLSPRAFFPRQWQGVKKVIKEVAATRAGIKLTKSFLAFFIAYVLCLIPVVRVWLGRYSYIMAISAIINHPGRTVGAQIDGAFSTIFGSATGLGWGAFALWISDSTSVARRGYGGILATFLLLFMGTIAAIRSYFARSYQLVICAGIAISYTCLSDTTEEVHWRKLYDFGIPWLCGQALCLFICCTIFPDAGARPLAVSLHNAFGVMQDGLVIPQSDPVMLHRKLAWTFVSLSQAHRDLILDISITRFEPSDIESLRNIMQGVIRSLLSLKMETQLFNKFEPDPVELPTAERRSRSSASSRQKVTHSNYDVRPDVELHFYTSAGSKETVIDIDSPVARPTINRTSTGERAIRLVASRLAAPTSKLLSCMRASLDRCDAVLMEMSGYRKYLGPPKTISVDILGSLTKLRKTMIKYDDEEESLMSNSALPPTYSDHPEVVELFLFVHPIRQAARTVESLLVEVMAMQQRCRGWRLYLPSYPLKKATQRTNAQVRHDRGGLTAGFYFQSQNQLARTMKGMTNVYKPLPRHQGHDHHRVEEREKEPARWADTMGKYEGEKEAAKDKTLQRSRKKRFRYRLWEAMHRLQGFETRFALKVAITTSLLSVPAWLDQSEGWWNRNESWWAVAMVWVMSHPRVGGNFQDLITRSFCAVLGAVWGGLAYEVYNGNPYIMALFAAIYMVPMIYRFTQSSHPRSGIVGCISFVVVSLSAKTNDGVQTSLHIVWTRGTAFVVGVVAAVVVNWILWPFVARHELRKALSSMMIYSSIIYRGVVAKYVYALTRHEIRLRGPFNPLPYSALIDSCENFFEYLVSVRQSSLFFHPHYMSDDEQAVESLLTYRRDAVAAVLMNLYILAGALRGDQKVPRYLPNAALARKRLLSHMATLEASQAAYASNNQQIETEDRESRKWSQVYSYSYSQSLMGCVHQLEKLQKYTKEIVGEQG</sequence>
<feature type="region of interest" description="Disordered" evidence="5">
    <location>
        <begin position="457"/>
        <end position="477"/>
    </location>
</feature>
<feature type="domain" description="Integral membrane bound transporter" evidence="8">
    <location>
        <begin position="784"/>
        <end position="907"/>
    </location>
</feature>
<accession>A0AAD9SWD5</accession>
<evidence type="ECO:0008006" key="11">
    <source>
        <dbReference type="Google" id="ProtNLM"/>
    </source>
</evidence>
<dbReference type="PANTHER" id="PTHR47804:SF3">
    <property type="entry name" value="PROTEIN BRE4"/>
    <property type="match status" value="1"/>
</dbReference>
<keyword evidence="3 6" id="KW-1133">Transmembrane helix</keyword>
<dbReference type="InterPro" id="IPR018823">
    <property type="entry name" value="ArAE_2_N"/>
</dbReference>
<evidence type="ECO:0000259" key="7">
    <source>
        <dbReference type="Pfam" id="PF10337"/>
    </source>
</evidence>
<feature type="compositionally biased region" description="Basic and acidic residues" evidence="5">
    <location>
        <begin position="1"/>
        <end position="14"/>
    </location>
</feature>
<feature type="transmembrane region" description="Helical" evidence="6">
    <location>
        <begin position="283"/>
        <end position="301"/>
    </location>
</feature>
<evidence type="ECO:0000313" key="9">
    <source>
        <dbReference type="EMBL" id="KAK2624732.1"/>
    </source>
</evidence>
<comment type="subcellular location">
    <subcellularLocation>
        <location evidence="1">Membrane</location>
        <topology evidence="1">Multi-pass membrane protein</topology>
    </subcellularLocation>
</comment>
<feature type="transmembrane region" description="Helical" evidence="6">
    <location>
        <begin position="927"/>
        <end position="944"/>
    </location>
</feature>